<protein>
    <submittedName>
        <fullName evidence="3">RNA-directed DNA polymerase, eukaryota, reverse transcriptase zinc-binding domain protein</fullName>
    </submittedName>
</protein>
<keyword evidence="3" id="KW-0695">RNA-directed DNA polymerase</keyword>
<reference evidence="3" key="2">
    <citation type="submission" date="2022-01" db="EMBL/GenBank/DDBJ databases">
        <authorList>
            <person name="Yamashiro T."/>
            <person name="Shiraishi A."/>
            <person name="Satake H."/>
            <person name="Nakayama K."/>
        </authorList>
    </citation>
    <scope>NUCLEOTIDE SEQUENCE</scope>
</reference>
<feature type="domain" description="DUF4283" evidence="2">
    <location>
        <begin position="166"/>
        <end position="249"/>
    </location>
</feature>
<gene>
    <name evidence="3" type="ORF">Tco_0702904</name>
</gene>
<proteinExistence type="predicted"/>
<dbReference type="InterPro" id="IPR025558">
    <property type="entry name" value="DUF4283"/>
</dbReference>
<sequence length="271" mass="31766">MRNQRQSRVPLRFEDNVHNINNSKTNKKKIGSKNKSFNKKEHETFKESSEGDRESRLSKEANREDGVEISNTEENVGNNDLNDEETIKEKSINSDDIQNNLDSVLSNEGIEGVFGTADNEEHTDTKLDCDNSRVLTRNKGNNMDQMRFLMHQRFVVFDEELVKKGSERWCLTICGQFVGYHMHINELRYNIKRMWGRYGIAEIDKWKNGCYMFKFNDETGMNVVIEKGPWMVRNKPLFVQKWSSEFGMQKVEPRKMPVWVKINNVPLAAWM</sequence>
<evidence type="ECO:0000313" key="4">
    <source>
        <dbReference type="Proteomes" id="UP001151760"/>
    </source>
</evidence>
<dbReference type="InterPro" id="IPR040256">
    <property type="entry name" value="At4g02000-like"/>
</dbReference>
<feature type="compositionally biased region" description="Basic and acidic residues" evidence="1">
    <location>
        <begin position="38"/>
        <end position="66"/>
    </location>
</feature>
<dbReference type="Pfam" id="PF14111">
    <property type="entry name" value="DUF4283"/>
    <property type="match status" value="1"/>
</dbReference>
<reference evidence="3" key="1">
    <citation type="journal article" date="2022" name="Int. J. Mol. Sci.">
        <title>Draft Genome of Tanacetum Coccineum: Genomic Comparison of Closely Related Tanacetum-Family Plants.</title>
        <authorList>
            <person name="Yamashiro T."/>
            <person name="Shiraishi A."/>
            <person name="Nakayama K."/>
            <person name="Satake H."/>
        </authorList>
    </citation>
    <scope>NUCLEOTIDE SEQUENCE</scope>
</reference>
<accession>A0ABQ4XXD2</accession>
<feature type="region of interest" description="Disordered" evidence="1">
    <location>
        <begin position="1"/>
        <end position="84"/>
    </location>
</feature>
<dbReference type="EMBL" id="BQNB010009906">
    <property type="protein sequence ID" value="GJS70063.1"/>
    <property type="molecule type" value="Genomic_DNA"/>
</dbReference>
<comment type="caution">
    <text evidence="3">The sequence shown here is derived from an EMBL/GenBank/DDBJ whole genome shotgun (WGS) entry which is preliminary data.</text>
</comment>
<keyword evidence="4" id="KW-1185">Reference proteome</keyword>
<name>A0ABQ4XXD2_9ASTR</name>
<dbReference type="PANTHER" id="PTHR31286">
    <property type="entry name" value="GLYCINE-RICH CELL WALL STRUCTURAL PROTEIN 1.8-LIKE"/>
    <property type="match status" value="1"/>
</dbReference>
<dbReference type="GO" id="GO:0003964">
    <property type="term" value="F:RNA-directed DNA polymerase activity"/>
    <property type="evidence" value="ECO:0007669"/>
    <property type="project" value="UniProtKB-KW"/>
</dbReference>
<dbReference type="Proteomes" id="UP001151760">
    <property type="component" value="Unassembled WGS sequence"/>
</dbReference>
<evidence type="ECO:0000259" key="2">
    <source>
        <dbReference type="Pfam" id="PF14111"/>
    </source>
</evidence>
<evidence type="ECO:0000256" key="1">
    <source>
        <dbReference type="SAM" id="MobiDB-lite"/>
    </source>
</evidence>
<feature type="compositionally biased region" description="Polar residues" evidence="1">
    <location>
        <begin position="69"/>
        <end position="80"/>
    </location>
</feature>
<keyword evidence="3" id="KW-0548">Nucleotidyltransferase</keyword>
<dbReference type="PANTHER" id="PTHR31286:SF99">
    <property type="entry name" value="DUF4283 DOMAIN-CONTAINING PROTEIN"/>
    <property type="match status" value="1"/>
</dbReference>
<keyword evidence="3" id="KW-0808">Transferase</keyword>
<evidence type="ECO:0000313" key="3">
    <source>
        <dbReference type="EMBL" id="GJS70063.1"/>
    </source>
</evidence>
<organism evidence="3 4">
    <name type="scientific">Tanacetum coccineum</name>
    <dbReference type="NCBI Taxonomy" id="301880"/>
    <lineage>
        <taxon>Eukaryota</taxon>
        <taxon>Viridiplantae</taxon>
        <taxon>Streptophyta</taxon>
        <taxon>Embryophyta</taxon>
        <taxon>Tracheophyta</taxon>
        <taxon>Spermatophyta</taxon>
        <taxon>Magnoliopsida</taxon>
        <taxon>eudicotyledons</taxon>
        <taxon>Gunneridae</taxon>
        <taxon>Pentapetalae</taxon>
        <taxon>asterids</taxon>
        <taxon>campanulids</taxon>
        <taxon>Asterales</taxon>
        <taxon>Asteraceae</taxon>
        <taxon>Asteroideae</taxon>
        <taxon>Anthemideae</taxon>
        <taxon>Anthemidinae</taxon>
        <taxon>Tanacetum</taxon>
    </lineage>
</organism>